<evidence type="ECO:0000313" key="2">
    <source>
        <dbReference type="Proteomes" id="UP001319180"/>
    </source>
</evidence>
<dbReference type="AlphaFoldDB" id="A0AAP2D7C8"/>
<organism evidence="1 2">
    <name type="scientific">Dawidia soli</name>
    <dbReference type="NCBI Taxonomy" id="2782352"/>
    <lineage>
        <taxon>Bacteria</taxon>
        <taxon>Pseudomonadati</taxon>
        <taxon>Bacteroidota</taxon>
        <taxon>Cytophagia</taxon>
        <taxon>Cytophagales</taxon>
        <taxon>Chryseotaleaceae</taxon>
        <taxon>Dawidia</taxon>
    </lineage>
</organism>
<dbReference type="PANTHER" id="PTHR34071">
    <property type="entry name" value="5-NITROIMIDAZOLE ANTIBIOTICS RESISTANCE PROTEIN, NIMA-FAMILY-RELATED PROTEIN-RELATED"/>
    <property type="match status" value="1"/>
</dbReference>
<gene>
    <name evidence="1" type="ORF">KK078_07925</name>
</gene>
<dbReference type="RefSeq" id="WP_254089713.1">
    <property type="nucleotide sequence ID" value="NZ_JAHESC010000008.1"/>
</dbReference>
<evidence type="ECO:0000313" key="1">
    <source>
        <dbReference type="EMBL" id="MBT1686477.1"/>
    </source>
</evidence>
<dbReference type="Proteomes" id="UP001319180">
    <property type="component" value="Unassembled WGS sequence"/>
</dbReference>
<comment type="caution">
    <text evidence="1">The sequence shown here is derived from an EMBL/GenBank/DDBJ whole genome shotgun (WGS) entry which is preliminary data.</text>
</comment>
<dbReference type="InterPro" id="IPR024747">
    <property type="entry name" value="Pyridox_Oxase-rel"/>
</dbReference>
<protein>
    <submittedName>
        <fullName evidence="1">Pyridoxamine 5'-phosphate oxidase family protein</fullName>
    </submittedName>
</protein>
<keyword evidence="2" id="KW-1185">Reference proteome</keyword>
<dbReference type="SUPFAM" id="SSF50475">
    <property type="entry name" value="FMN-binding split barrel"/>
    <property type="match status" value="1"/>
</dbReference>
<dbReference type="PANTHER" id="PTHR34071:SF2">
    <property type="entry name" value="FLAVIN-NUCLEOTIDE-BINDING PROTEIN"/>
    <property type="match status" value="1"/>
</dbReference>
<dbReference type="Gene3D" id="2.30.110.10">
    <property type="entry name" value="Electron Transport, Fmn-binding Protein, Chain A"/>
    <property type="match status" value="1"/>
</dbReference>
<reference evidence="1 2" key="1">
    <citation type="submission" date="2021-05" db="EMBL/GenBank/DDBJ databases">
        <title>A Polyphasic approach of four new species of the genus Ohtaekwangia: Ohtaekwangia histidinii sp. nov., Ohtaekwangia cretensis sp. nov., Ohtaekwangia indiensis sp. nov., Ohtaekwangia reichenbachii sp. nov. from diverse environment.</title>
        <authorList>
            <person name="Octaviana S."/>
        </authorList>
    </citation>
    <scope>NUCLEOTIDE SEQUENCE [LARGE SCALE GENOMIC DNA]</scope>
    <source>
        <strain evidence="1 2">PWU37</strain>
    </source>
</reference>
<proteinExistence type="predicted"/>
<name>A0AAP2D7C8_9BACT</name>
<sequence>MMGILTEEQARHLLQSQLVGRIGCYAGKEIYVVPVTYALRDGYIYAHSREGQKVRMMRKNTAVCLQVDAIENMSNWRSVIAWGEFQELVSERERNAGLKILRDRVTPFVTSETVRPHVVPAPPEVIEKERKAVVYRIHITKITGRFEKTGLPEITE</sequence>
<dbReference type="EMBL" id="JAHESC010000008">
    <property type="protein sequence ID" value="MBT1686477.1"/>
    <property type="molecule type" value="Genomic_DNA"/>
</dbReference>
<accession>A0AAP2D7C8</accession>
<dbReference type="Pfam" id="PF12900">
    <property type="entry name" value="Pyridox_ox_2"/>
    <property type="match status" value="1"/>
</dbReference>
<dbReference type="InterPro" id="IPR012349">
    <property type="entry name" value="Split_barrel_FMN-bd"/>
</dbReference>